<feature type="domain" description="Solute-binding protein family 5" evidence="4">
    <location>
        <begin position="1"/>
        <end position="136"/>
    </location>
</feature>
<keyword evidence="6" id="KW-1185">Reference proteome</keyword>
<sequence>IAAAIDLDATNLSLYNGKGPVPDRLFERSSPFYADVPLTRPDKELAQRLFDQLAAEGKRVSFTFTSQASTESRIVAESVQAQLGAFRNVDVKIRIIESAETAAIYAKRDFQMLISSSLLADPEPQLWTLFHSRSSGNLSGIDDARLNAALDQGRRSTSLEERKAAYRVVQERIAALVPVIYYTRAAPSVSTAPYVHGATQYGFGSLLPEELWTRR</sequence>
<keyword evidence="2" id="KW-0813">Transport</keyword>
<dbReference type="Gene3D" id="3.10.105.10">
    <property type="entry name" value="Dipeptide-binding Protein, Domain 3"/>
    <property type="match status" value="1"/>
</dbReference>
<dbReference type="InterPro" id="IPR000914">
    <property type="entry name" value="SBP_5_dom"/>
</dbReference>
<evidence type="ECO:0000313" key="5">
    <source>
        <dbReference type="EMBL" id="MFD0854134.1"/>
    </source>
</evidence>
<dbReference type="SUPFAM" id="SSF53850">
    <property type="entry name" value="Periplasmic binding protein-like II"/>
    <property type="match status" value="1"/>
</dbReference>
<gene>
    <name evidence="5" type="ORF">ACFQ07_17995</name>
</gene>
<evidence type="ECO:0000256" key="2">
    <source>
        <dbReference type="ARBA" id="ARBA00022448"/>
    </source>
</evidence>
<comment type="caution">
    <text evidence="5">The sequence shown here is derived from an EMBL/GenBank/DDBJ whole genome shotgun (WGS) entry which is preliminary data.</text>
</comment>
<dbReference type="EMBL" id="JBHTIR010002716">
    <property type="protein sequence ID" value="MFD0854134.1"/>
    <property type="molecule type" value="Genomic_DNA"/>
</dbReference>
<protein>
    <submittedName>
        <fullName evidence="5">ABC transporter substrate-binding protein</fullName>
    </submittedName>
</protein>
<dbReference type="Proteomes" id="UP001597083">
    <property type="component" value="Unassembled WGS sequence"/>
</dbReference>
<accession>A0ABW3CKM7</accession>
<feature type="non-terminal residue" evidence="5">
    <location>
        <position position="1"/>
    </location>
</feature>
<evidence type="ECO:0000256" key="1">
    <source>
        <dbReference type="ARBA" id="ARBA00005695"/>
    </source>
</evidence>
<evidence type="ECO:0000259" key="4">
    <source>
        <dbReference type="Pfam" id="PF00496"/>
    </source>
</evidence>
<evidence type="ECO:0000313" key="6">
    <source>
        <dbReference type="Proteomes" id="UP001597083"/>
    </source>
</evidence>
<proteinExistence type="inferred from homology"/>
<dbReference type="InterPro" id="IPR039424">
    <property type="entry name" value="SBP_5"/>
</dbReference>
<reference evidence="6" key="1">
    <citation type="journal article" date="2019" name="Int. J. Syst. Evol. Microbiol.">
        <title>The Global Catalogue of Microorganisms (GCM) 10K type strain sequencing project: providing services to taxonomists for standard genome sequencing and annotation.</title>
        <authorList>
            <consortium name="The Broad Institute Genomics Platform"/>
            <consortium name="The Broad Institute Genome Sequencing Center for Infectious Disease"/>
            <person name="Wu L."/>
            <person name="Ma J."/>
        </authorList>
    </citation>
    <scope>NUCLEOTIDE SEQUENCE [LARGE SCALE GENOMIC DNA]</scope>
    <source>
        <strain evidence="6">JCM 31696</strain>
    </source>
</reference>
<dbReference type="PANTHER" id="PTHR30290:SF9">
    <property type="entry name" value="OLIGOPEPTIDE-BINDING PROTEIN APPA"/>
    <property type="match status" value="1"/>
</dbReference>
<organism evidence="5 6">
    <name type="scientific">Actinomadura adrarensis</name>
    <dbReference type="NCBI Taxonomy" id="1819600"/>
    <lineage>
        <taxon>Bacteria</taxon>
        <taxon>Bacillati</taxon>
        <taxon>Actinomycetota</taxon>
        <taxon>Actinomycetes</taxon>
        <taxon>Streptosporangiales</taxon>
        <taxon>Thermomonosporaceae</taxon>
        <taxon>Actinomadura</taxon>
    </lineage>
</organism>
<evidence type="ECO:0000256" key="3">
    <source>
        <dbReference type="ARBA" id="ARBA00022729"/>
    </source>
</evidence>
<comment type="similarity">
    <text evidence="1">Belongs to the bacterial solute-binding protein 5 family.</text>
</comment>
<keyword evidence="3" id="KW-0732">Signal</keyword>
<dbReference type="Pfam" id="PF00496">
    <property type="entry name" value="SBP_bac_5"/>
    <property type="match status" value="1"/>
</dbReference>
<name>A0ABW3CKM7_9ACTN</name>
<dbReference type="PANTHER" id="PTHR30290">
    <property type="entry name" value="PERIPLASMIC BINDING COMPONENT OF ABC TRANSPORTER"/>
    <property type="match status" value="1"/>
</dbReference>